<dbReference type="GO" id="GO:0003677">
    <property type="term" value="F:DNA binding"/>
    <property type="evidence" value="ECO:0007669"/>
    <property type="project" value="UniProtKB-KW"/>
</dbReference>
<dbReference type="Pfam" id="PF00392">
    <property type="entry name" value="GntR"/>
    <property type="match status" value="1"/>
</dbReference>
<dbReference type="PANTHER" id="PTHR44846:SF1">
    <property type="entry name" value="MANNOSYL-D-GLYCERATE TRANSPORT_METABOLISM SYSTEM REPRESSOR MNGR-RELATED"/>
    <property type="match status" value="1"/>
</dbReference>
<name>A0A1I4NQ71_9FIRM</name>
<sequence>MKRVDKDSPIPLYYQLKNIISEMIENEELAADEVVPTERELCEYHGISRMTANKAIASLVNEGLLYRERGKGTFVVKNKEKHPLHNLLGFTEDMQRRGIRIHTKIISFQRKSATKKLQHDLQLKEQDEVFEITRLRSVTDEPYAIETAYLPTALCEGLTAEALENNSLYTILEKQFGLQIEYANQTIEPVLVNDYESQMLQVKQKTLALMFSRLTYTKKNIPFEVTKSIYRSDRYKFEITLKR</sequence>
<dbReference type="FunFam" id="1.10.10.10:FF:000079">
    <property type="entry name" value="GntR family transcriptional regulator"/>
    <property type="match status" value="1"/>
</dbReference>
<evidence type="ECO:0000313" key="5">
    <source>
        <dbReference type="EMBL" id="SFM17586.1"/>
    </source>
</evidence>
<dbReference type="Gene3D" id="1.10.10.10">
    <property type="entry name" value="Winged helix-like DNA-binding domain superfamily/Winged helix DNA-binding domain"/>
    <property type="match status" value="1"/>
</dbReference>
<evidence type="ECO:0000256" key="2">
    <source>
        <dbReference type="ARBA" id="ARBA00023125"/>
    </source>
</evidence>
<dbReference type="STRING" id="1123291.SAMN04490355_105031"/>
<dbReference type="InterPro" id="IPR036388">
    <property type="entry name" value="WH-like_DNA-bd_sf"/>
</dbReference>
<gene>
    <name evidence="5" type="ORF">SAMN04490355_105031</name>
</gene>
<protein>
    <submittedName>
        <fullName evidence="5">Transcriptional regulator, GntR family</fullName>
    </submittedName>
</protein>
<dbReference type="Gene3D" id="3.40.1410.10">
    <property type="entry name" value="Chorismate lyase-like"/>
    <property type="match status" value="1"/>
</dbReference>
<dbReference type="Proteomes" id="UP000199520">
    <property type="component" value="Unassembled WGS sequence"/>
</dbReference>
<keyword evidence="3" id="KW-0804">Transcription</keyword>
<dbReference type="SMART" id="SM00345">
    <property type="entry name" value="HTH_GNTR"/>
    <property type="match status" value="1"/>
</dbReference>
<dbReference type="SUPFAM" id="SSF46785">
    <property type="entry name" value="Winged helix' DNA-binding domain"/>
    <property type="match status" value="1"/>
</dbReference>
<organism evidence="5 6">
    <name type="scientific">Pelosinus propionicus DSM 13327</name>
    <dbReference type="NCBI Taxonomy" id="1123291"/>
    <lineage>
        <taxon>Bacteria</taxon>
        <taxon>Bacillati</taxon>
        <taxon>Bacillota</taxon>
        <taxon>Negativicutes</taxon>
        <taxon>Selenomonadales</taxon>
        <taxon>Sporomusaceae</taxon>
        <taxon>Pelosinus</taxon>
    </lineage>
</organism>
<dbReference type="PANTHER" id="PTHR44846">
    <property type="entry name" value="MANNOSYL-D-GLYCERATE TRANSPORT/METABOLISM SYSTEM REPRESSOR MNGR-RELATED"/>
    <property type="match status" value="1"/>
</dbReference>
<keyword evidence="2" id="KW-0238">DNA-binding</keyword>
<dbReference type="PRINTS" id="PR00035">
    <property type="entry name" value="HTHGNTR"/>
</dbReference>
<dbReference type="EMBL" id="FOTS01000050">
    <property type="protein sequence ID" value="SFM17586.1"/>
    <property type="molecule type" value="Genomic_DNA"/>
</dbReference>
<dbReference type="InterPro" id="IPR011663">
    <property type="entry name" value="UTRA"/>
</dbReference>
<dbReference type="InterPro" id="IPR028978">
    <property type="entry name" value="Chorismate_lyase_/UTRA_dom_sf"/>
</dbReference>
<keyword evidence="6" id="KW-1185">Reference proteome</keyword>
<dbReference type="GO" id="GO:0045892">
    <property type="term" value="P:negative regulation of DNA-templated transcription"/>
    <property type="evidence" value="ECO:0007669"/>
    <property type="project" value="TreeGrafter"/>
</dbReference>
<evidence type="ECO:0000256" key="3">
    <source>
        <dbReference type="ARBA" id="ARBA00023163"/>
    </source>
</evidence>
<evidence type="ECO:0000259" key="4">
    <source>
        <dbReference type="PROSITE" id="PS50949"/>
    </source>
</evidence>
<reference evidence="6" key="1">
    <citation type="submission" date="2016-10" db="EMBL/GenBank/DDBJ databases">
        <authorList>
            <person name="Varghese N."/>
            <person name="Submissions S."/>
        </authorList>
    </citation>
    <scope>NUCLEOTIDE SEQUENCE [LARGE SCALE GENOMIC DNA]</scope>
    <source>
        <strain evidence="6">DSM 13327</strain>
    </source>
</reference>
<dbReference type="InterPro" id="IPR050679">
    <property type="entry name" value="Bact_HTH_transcr_reg"/>
</dbReference>
<keyword evidence="1" id="KW-0805">Transcription regulation</keyword>
<dbReference type="PROSITE" id="PS50949">
    <property type="entry name" value="HTH_GNTR"/>
    <property type="match status" value="1"/>
</dbReference>
<evidence type="ECO:0000256" key="1">
    <source>
        <dbReference type="ARBA" id="ARBA00023015"/>
    </source>
</evidence>
<evidence type="ECO:0000313" key="6">
    <source>
        <dbReference type="Proteomes" id="UP000199520"/>
    </source>
</evidence>
<dbReference type="OrthoDB" id="46236at2"/>
<dbReference type="InterPro" id="IPR000524">
    <property type="entry name" value="Tscrpt_reg_HTH_GntR"/>
</dbReference>
<dbReference type="RefSeq" id="WP_090942206.1">
    <property type="nucleotide sequence ID" value="NZ_FOTS01000050.1"/>
</dbReference>
<dbReference type="Pfam" id="PF07702">
    <property type="entry name" value="UTRA"/>
    <property type="match status" value="1"/>
</dbReference>
<dbReference type="SMART" id="SM00866">
    <property type="entry name" value="UTRA"/>
    <property type="match status" value="1"/>
</dbReference>
<dbReference type="SUPFAM" id="SSF64288">
    <property type="entry name" value="Chorismate lyase-like"/>
    <property type="match status" value="1"/>
</dbReference>
<accession>A0A1I4NQ71</accession>
<dbReference type="CDD" id="cd07377">
    <property type="entry name" value="WHTH_GntR"/>
    <property type="match status" value="1"/>
</dbReference>
<feature type="domain" description="HTH gntR-type" evidence="4">
    <location>
        <begin position="10"/>
        <end position="78"/>
    </location>
</feature>
<dbReference type="GO" id="GO:0003700">
    <property type="term" value="F:DNA-binding transcription factor activity"/>
    <property type="evidence" value="ECO:0007669"/>
    <property type="project" value="InterPro"/>
</dbReference>
<dbReference type="InterPro" id="IPR036390">
    <property type="entry name" value="WH_DNA-bd_sf"/>
</dbReference>
<proteinExistence type="predicted"/>
<dbReference type="AlphaFoldDB" id="A0A1I4NQ71"/>